<dbReference type="Pfam" id="PF01740">
    <property type="entry name" value="STAS"/>
    <property type="match status" value="1"/>
</dbReference>
<protein>
    <submittedName>
        <fullName evidence="7">Putative pendrin isoform X3</fullName>
    </submittedName>
</protein>
<dbReference type="EMBL" id="MRZV01001429">
    <property type="protein sequence ID" value="PIK37931.1"/>
    <property type="molecule type" value="Genomic_DNA"/>
</dbReference>
<keyword evidence="3 5" id="KW-1133">Transmembrane helix</keyword>
<evidence type="ECO:0000313" key="7">
    <source>
        <dbReference type="EMBL" id="PIK37931.1"/>
    </source>
</evidence>
<accession>A0A2G8JQ72</accession>
<reference evidence="7 8" key="1">
    <citation type="journal article" date="2017" name="PLoS Biol.">
        <title>The sea cucumber genome provides insights into morphological evolution and visceral regeneration.</title>
        <authorList>
            <person name="Zhang X."/>
            <person name="Sun L."/>
            <person name="Yuan J."/>
            <person name="Sun Y."/>
            <person name="Gao Y."/>
            <person name="Zhang L."/>
            <person name="Li S."/>
            <person name="Dai H."/>
            <person name="Hamel J.F."/>
            <person name="Liu C."/>
            <person name="Yu Y."/>
            <person name="Liu S."/>
            <person name="Lin W."/>
            <person name="Guo K."/>
            <person name="Jin S."/>
            <person name="Xu P."/>
            <person name="Storey K.B."/>
            <person name="Huan P."/>
            <person name="Zhang T."/>
            <person name="Zhou Y."/>
            <person name="Zhang J."/>
            <person name="Lin C."/>
            <person name="Li X."/>
            <person name="Xing L."/>
            <person name="Huo D."/>
            <person name="Sun M."/>
            <person name="Wang L."/>
            <person name="Mercier A."/>
            <person name="Li F."/>
            <person name="Yang H."/>
            <person name="Xiang J."/>
        </authorList>
    </citation>
    <scope>NUCLEOTIDE SEQUENCE [LARGE SCALE GENOMIC DNA]</scope>
    <source>
        <strain evidence="7">Shaxun</strain>
        <tissue evidence="7">Muscle</tissue>
    </source>
</reference>
<dbReference type="Gene3D" id="3.30.750.24">
    <property type="entry name" value="STAS domain"/>
    <property type="match status" value="1"/>
</dbReference>
<proteinExistence type="predicted"/>
<dbReference type="PANTHER" id="PTHR11814">
    <property type="entry name" value="SULFATE TRANSPORTER"/>
    <property type="match status" value="1"/>
</dbReference>
<feature type="transmembrane region" description="Helical" evidence="5">
    <location>
        <begin position="429"/>
        <end position="457"/>
    </location>
</feature>
<evidence type="ECO:0000259" key="6">
    <source>
        <dbReference type="PROSITE" id="PS50801"/>
    </source>
</evidence>
<keyword evidence="2 5" id="KW-0812">Transmembrane</keyword>
<organism evidence="7 8">
    <name type="scientific">Stichopus japonicus</name>
    <name type="common">Sea cucumber</name>
    <dbReference type="NCBI Taxonomy" id="307972"/>
    <lineage>
        <taxon>Eukaryota</taxon>
        <taxon>Metazoa</taxon>
        <taxon>Echinodermata</taxon>
        <taxon>Eleutherozoa</taxon>
        <taxon>Echinozoa</taxon>
        <taxon>Holothuroidea</taxon>
        <taxon>Aspidochirotacea</taxon>
        <taxon>Aspidochirotida</taxon>
        <taxon>Stichopodidae</taxon>
        <taxon>Apostichopus</taxon>
    </lineage>
</organism>
<name>A0A2G8JQ72_STIJA</name>
<dbReference type="AlphaFoldDB" id="A0A2G8JQ72"/>
<feature type="transmembrane region" description="Helical" evidence="5">
    <location>
        <begin position="271"/>
        <end position="295"/>
    </location>
</feature>
<evidence type="ECO:0000256" key="2">
    <source>
        <dbReference type="ARBA" id="ARBA00022692"/>
    </source>
</evidence>
<dbReference type="InterPro" id="IPR011547">
    <property type="entry name" value="SLC26A/SulP_dom"/>
</dbReference>
<dbReference type="PROSITE" id="PS50801">
    <property type="entry name" value="STAS"/>
    <property type="match status" value="1"/>
</dbReference>
<gene>
    <name evidence="7" type="ORF">BSL78_25235</name>
</gene>
<dbReference type="InterPro" id="IPR036513">
    <property type="entry name" value="STAS_dom_sf"/>
</dbReference>
<evidence type="ECO:0000256" key="3">
    <source>
        <dbReference type="ARBA" id="ARBA00022989"/>
    </source>
</evidence>
<evidence type="ECO:0000256" key="5">
    <source>
        <dbReference type="SAM" id="Phobius"/>
    </source>
</evidence>
<evidence type="ECO:0000313" key="8">
    <source>
        <dbReference type="Proteomes" id="UP000230750"/>
    </source>
</evidence>
<dbReference type="CDD" id="cd07042">
    <property type="entry name" value="STAS_SulP_like_sulfate_transporter"/>
    <property type="match status" value="1"/>
</dbReference>
<dbReference type="STRING" id="307972.A0A2G8JQ72"/>
<dbReference type="Pfam" id="PF00916">
    <property type="entry name" value="Sulfate_transp"/>
    <property type="match status" value="1"/>
</dbReference>
<comment type="caution">
    <text evidence="7">The sequence shown here is derived from an EMBL/GenBank/DDBJ whole genome shotgun (WGS) entry which is preliminary data.</text>
</comment>
<evidence type="ECO:0000256" key="1">
    <source>
        <dbReference type="ARBA" id="ARBA00004141"/>
    </source>
</evidence>
<evidence type="ECO:0000256" key="4">
    <source>
        <dbReference type="ARBA" id="ARBA00023136"/>
    </source>
</evidence>
<keyword evidence="4 5" id="KW-0472">Membrane</keyword>
<dbReference type="Proteomes" id="UP000230750">
    <property type="component" value="Unassembled WGS sequence"/>
</dbReference>
<sequence length="695" mass="77766">MAGLAGQNCDQPSGDNPRTVTIRANHPHHQLDGSQLTLRRPIYNERTFSQKYPPQQKSSKSAKDKLRGTFSSDKWNLQTLKNFFYGIVPIAYWLPRYQIKSDLFEDCLAGLTVGVLRIPHGMAHAVLATLPPVYGLYTNIFPQLIYAVFGTSRHVSIGTMAVISIMVGDAVEKAYQNIYGDEIKMNHPPEDEETERARIASTLALMVGLIQFLMCLLRVGIITNYLPEPLVRGFTTGAACHVFSSQFNHLFGIELDRYIGPFSLIKTYKPFLLNLGLTNPTTLLISFSALLILIFVKEFQDCIRDRFKWQLPVEMLVVVLGTLFSHLFNFEDKKVAVVGQIPNGSCLHSELHTFFLQPFIVTNDVITLSYIACRSNVHSARTACHSVYREIPLTVTGMLFGSHYVGALRGMFRQLTDIKKLWKYSKIDMTIWVVTFVFTVLMGLDIGLAIGIGYSIFTVILRSQWPQSCMLGQFGETGLYGDMKMFPDAKCIPGIKIFRIQSPLFFANAAYLKKALVLPSLLSTVVQPAEQNQTKEHSRNIDNLHRYTSLESTVGHNSNDVMLNHVIAHDSNHHSVETAIGDSNDRSDGCLLRTLIVDMSGVSFVDTVALNTLESIAQDYLAANAKVYLAECRSNVKHMLFTSGLVKSIDLEHIFLSVHDAVLHSQSMRVTNQAKSLDPEHPLTIEEFEVADSAC</sequence>
<dbReference type="OrthoDB" id="288203at2759"/>
<comment type="subcellular location">
    <subcellularLocation>
        <location evidence="1">Membrane</location>
        <topology evidence="1">Multi-pass membrane protein</topology>
    </subcellularLocation>
</comment>
<feature type="domain" description="STAS" evidence="6">
    <location>
        <begin position="485"/>
        <end position="665"/>
    </location>
</feature>
<dbReference type="SUPFAM" id="SSF52091">
    <property type="entry name" value="SpoIIaa-like"/>
    <property type="match status" value="1"/>
</dbReference>
<keyword evidence="8" id="KW-1185">Reference proteome</keyword>
<dbReference type="GO" id="GO:0016020">
    <property type="term" value="C:membrane"/>
    <property type="evidence" value="ECO:0007669"/>
    <property type="project" value="UniProtKB-SubCell"/>
</dbReference>
<dbReference type="InterPro" id="IPR001902">
    <property type="entry name" value="SLC26A/SulP_fam"/>
</dbReference>
<dbReference type="GO" id="GO:0055085">
    <property type="term" value="P:transmembrane transport"/>
    <property type="evidence" value="ECO:0007669"/>
    <property type="project" value="InterPro"/>
</dbReference>
<dbReference type="InterPro" id="IPR002645">
    <property type="entry name" value="STAS_dom"/>
</dbReference>
<feature type="transmembrane region" description="Helical" evidence="5">
    <location>
        <begin position="203"/>
        <end position="226"/>
    </location>
</feature>